<evidence type="ECO:0000256" key="5">
    <source>
        <dbReference type="SAM" id="MobiDB-lite"/>
    </source>
</evidence>
<feature type="region of interest" description="Disordered" evidence="5">
    <location>
        <begin position="131"/>
        <end position="164"/>
    </location>
</feature>
<evidence type="ECO:0000259" key="7">
    <source>
        <dbReference type="PROSITE" id="PS00799"/>
    </source>
</evidence>
<reference evidence="8 9" key="1">
    <citation type="submission" date="2024-08" db="EMBL/GenBank/DDBJ databases">
        <title>Gnathostoma spinigerum genome.</title>
        <authorList>
            <person name="Gonzalez-Bertolin B."/>
            <person name="Monzon S."/>
            <person name="Zaballos A."/>
            <person name="Jimenez P."/>
            <person name="Dekumyoy P."/>
            <person name="Varona S."/>
            <person name="Cuesta I."/>
            <person name="Sumanam S."/>
            <person name="Adisakwattana P."/>
            <person name="Gasser R.B."/>
            <person name="Hernandez-Gonzalez A."/>
            <person name="Young N.D."/>
            <person name="Perteguer M.J."/>
        </authorList>
    </citation>
    <scope>NUCLEOTIDE SEQUENCE [LARGE SCALE GENOMIC DNA]</scope>
    <source>
        <strain evidence="8">AL3</strain>
        <tissue evidence="8">Liver</tissue>
    </source>
</reference>
<evidence type="ECO:0000256" key="2">
    <source>
        <dbReference type="ARBA" id="ARBA00010093"/>
    </source>
</evidence>
<keyword evidence="4" id="KW-1015">Disulfide bond</keyword>
<dbReference type="PANTHER" id="PTHR12274:SF3">
    <property type="entry name" value="PROGRANULIN"/>
    <property type="match status" value="1"/>
</dbReference>
<comment type="caution">
    <text evidence="8">The sequence shown here is derived from an EMBL/GenBank/DDBJ whole genome shotgun (WGS) entry which is preliminary data.</text>
</comment>
<organism evidence="8 9">
    <name type="scientific">Gnathostoma spinigerum</name>
    <dbReference type="NCBI Taxonomy" id="75299"/>
    <lineage>
        <taxon>Eukaryota</taxon>
        <taxon>Metazoa</taxon>
        <taxon>Ecdysozoa</taxon>
        <taxon>Nematoda</taxon>
        <taxon>Chromadorea</taxon>
        <taxon>Rhabditida</taxon>
        <taxon>Spirurina</taxon>
        <taxon>Gnathostomatomorpha</taxon>
        <taxon>Gnathostomatoidea</taxon>
        <taxon>Gnathostomatidae</taxon>
        <taxon>Gnathostoma</taxon>
    </lineage>
</organism>
<feature type="domain" description="Granulins" evidence="7">
    <location>
        <begin position="53"/>
        <end position="66"/>
    </location>
</feature>
<dbReference type="InterPro" id="IPR039036">
    <property type="entry name" value="Granulin_fam"/>
</dbReference>
<protein>
    <recommendedName>
        <fullName evidence="7">Granulins domain-containing protein</fullName>
    </recommendedName>
</protein>
<dbReference type="GO" id="GO:0005576">
    <property type="term" value="C:extracellular region"/>
    <property type="evidence" value="ECO:0007669"/>
    <property type="project" value="UniProtKB-SubCell"/>
</dbReference>
<dbReference type="Gene3D" id="2.10.25.160">
    <property type="entry name" value="Granulin"/>
    <property type="match status" value="1"/>
</dbReference>
<dbReference type="InterPro" id="IPR000118">
    <property type="entry name" value="Granulin"/>
</dbReference>
<dbReference type="PROSITE" id="PS00799">
    <property type="entry name" value="GRANULINS"/>
    <property type="match status" value="1"/>
</dbReference>
<name>A0ABD6EIB4_9BILA</name>
<evidence type="ECO:0000313" key="8">
    <source>
        <dbReference type="EMBL" id="MFH4976708.1"/>
    </source>
</evidence>
<feature type="signal peptide" evidence="6">
    <location>
        <begin position="1"/>
        <end position="17"/>
    </location>
</feature>
<dbReference type="PANTHER" id="PTHR12274">
    <property type="entry name" value="GRANULIN"/>
    <property type="match status" value="1"/>
</dbReference>
<feature type="chain" id="PRO_5044894475" description="Granulins domain-containing protein" evidence="6">
    <location>
        <begin position="18"/>
        <end position="164"/>
    </location>
</feature>
<dbReference type="SMART" id="SM00277">
    <property type="entry name" value="GRAN"/>
    <property type="match status" value="1"/>
</dbReference>
<evidence type="ECO:0000256" key="6">
    <source>
        <dbReference type="SAM" id="SignalP"/>
    </source>
</evidence>
<evidence type="ECO:0000256" key="3">
    <source>
        <dbReference type="ARBA" id="ARBA00022525"/>
    </source>
</evidence>
<dbReference type="AlphaFoldDB" id="A0ABD6EIB4"/>
<evidence type="ECO:0000313" key="9">
    <source>
        <dbReference type="Proteomes" id="UP001608902"/>
    </source>
</evidence>
<keyword evidence="3" id="KW-0964">Secreted</keyword>
<keyword evidence="6" id="KW-0732">Signal</keyword>
<comment type="subcellular location">
    <subcellularLocation>
        <location evidence="1">Secreted</location>
    </subcellularLocation>
</comment>
<proteinExistence type="inferred from homology"/>
<accession>A0ABD6EIB4</accession>
<keyword evidence="9" id="KW-1185">Reference proteome</keyword>
<evidence type="ECO:0000256" key="1">
    <source>
        <dbReference type="ARBA" id="ARBA00004613"/>
    </source>
</evidence>
<dbReference type="EMBL" id="JBGFUD010001749">
    <property type="protein sequence ID" value="MFH4976708.1"/>
    <property type="molecule type" value="Genomic_DNA"/>
</dbReference>
<sequence>MLPVAFCLIYLIGLTDSAMCPNLIQLCWRDQTCCRSGDMLGYGCCLLPDALCCRDNLHCCPYGTHCNSTECTRIGNPGIFDSIPATKLIPAIEISANNITKSKKRKNDTSEFLDDITVTALQDDIEETFYKKKHKKKGEKGEKSSESSSASSGDEPDDLPHGPI</sequence>
<evidence type="ECO:0000256" key="4">
    <source>
        <dbReference type="ARBA" id="ARBA00023157"/>
    </source>
</evidence>
<dbReference type="Pfam" id="PF00396">
    <property type="entry name" value="Granulin"/>
    <property type="match status" value="1"/>
</dbReference>
<gene>
    <name evidence="8" type="ORF">AB6A40_003417</name>
</gene>
<dbReference type="InterPro" id="IPR037277">
    <property type="entry name" value="Granulin_sf"/>
</dbReference>
<dbReference type="Proteomes" id="UP001608902">
    <property type="component" value="Unassembled WGS sequence"/>
</dbReference>
<comment type="similarity">
    <text evidence="2">Belongs to the granulin family.</text>
</comment>